<dbReference type="Pfam" id="PF02397">
    <property type="entry name" value="Bac_transf"/>
    <property type="match status" value="1"/>
</dbReference>
<evidence type="ECO:0000313" key="4">
    <source>
        <dbReference type="EMBL" id="ADY51391.1"/>
    </source>
</evidence>
<accession>F0S9N5</accession>
<keyword evidence="2" id="KW-1133">Transmembrane helix</keyword>
<protein>
    <submittedName>
        <fullName evidence="4">Sugar transferase</fullName>
    </submittedName>
</protein>
<keyword evidence="2" id="KW-0812">Transmembrane</keyword>
<evidence type="ECO:0000259" key="3">
    <source>
        <dbReference type="Pfam" id="PF02397"/>
    </source>
</evidence>
<evidence type="ECO:0000313" key="5">
    <source>
        <dbReference type="Proteomes" id="UP000000310"/>
    </source>
</evidence>
<dbReference type="eggNOG" id="COG2148">
    <property type="taxonomic scope" value="Bacteria"/>
</dbReference>
<feature type="transmembrane region" description="Helical" evidence="2">
    <location>
        <begin position="12"/>
        <end position="34"/>
    </location>
</feature>
<name>F0S9N5_PSESL</name>
<reference evidence="5" key="2">
    <citation type="submission" date="2011-02" db="EMBL/GenBank/DDBJ databases">
        <title>The complete genome of Pedobacter saltans DSM 12145.</title>
        <authorList>
            <consortium name="US DOE Joint Genome Institute (JGI-PGF)"/>
            <person name="Lucas S."/>
            <person name="Copeland A."/>
            <person name="Lapidus A."/>
            <person name="Bruce D."/>
            <person name="Goodwin L."/>
            <person name="Pitluck S."/>
            <person name="Kyrpides N."/>
            <person name="Mavromatis K."/>
            <person name="Pagani I."/>
            <person name="Ivanova N."/>
            <person name="Ovchinnikova G."/>
            <person name="Lu M."/>
            <person name="Detter J.C."/>
            <person name="Han C."/>
            <person name="Land M."/>
            <person name="Hauser L."/>
            <person name="Markowitz V."/>
            <person name="Cheng J.-F."/>
            <person name="Hugenholtz P."/>
            <person name="Woyke T."/>
            <person name="Wu D."/>
            <person name="Tindall B."/>
            <person name="Pomrenke H.G."/>
            <person name="Brambilla E."/>
            <person name="Klenk H.-P."/>
            <person name="Eisen J.A."/>
        </authorList>
    </citation>
    <scope>NUCLEOTIDE SEQUENCE [LARGE SCALE GENOMIC DNA]</scope>
    <source>
        <strain evidence="5">ATCC 51119 / DSM 12145 / JCM 21818 / LMG 10337 / NBRC 100064 / NCIMB 13643</strain>
    </source>
</reference>
<gene>
    <name evidence="4" type="ordered locus">Pedsa_0819</name>
</gene>
<dbReference type="GO" id="GO:0016780">
    <property type="term" value="F:phosphotransferase activity, for other substituted phosphate groups"/>
    <property type="evidence" value="ECO:0007669"/>
    <property type="project" value="TreeGrafter"/>
</dbReference>
<dbReference type="PANTHER" id="PTHR30576:SF20">
    <property type="entry name" value="QUINOVOSAMINEPHOSPHOTRANSFERAE-RELATED"/>
    <property type="match status" value="1"/>
</dbReference>
<dbReference type="AlphaFoldDB" id="F0S9N5"/>
<evidence type="ECO:0000256" key="2">
    <source>
        <dbReference type="SAM" id="Phobius"/>
    </source>
</evidence>
<keyword evidence="2" id="KW-0472">Membrane</keyword>
<evidence type="ECO:0000256" key="1">
    <source>
        <dbReference type="ARBA" id="ARBA00006464"/>
    </source>
</evidence>
<reference evidence="4 5" key="1">
    <citation type="journal article" date="2011" name="Stand. Genomic Sci.">
        <title>Complete genome sequence of the gliding, heparinolytic Pedobacter saltans type strain (113).</title>
        <authorList>
            <person name="Liolios K."/>
            <person name="Sikorski J."/>
            <person name="Lu M."/>
            <person name="Nolan M."/>
            <person name="Lapidus A."/>
            <person name="Lucas S."/>
            <person name="Hammon N."/>
            <person name="Deshpande S."/>
            <person name="Cheng J.F."/>
            <person name="Tapia R."/>
            <person name="Han C."/>
            <person name="Goodwin L."/>
            <person name="Pitluck S."/>
            <person name="Huntemann M."/>
            <person name="Ivanova N."/>
            <person name="Pagani I."/>
            <person name="Mavromatis K."/>
            <person name="Ovchinikova G."/>
            <person name="Pati A."/>
            <person name="Chen A."/>
            <person name="Palaniappan K."/>
            <person name="Land M."/>
            <person name="Hauser L."/>
            <person name="Brambilla E.M."/>
            <person name="Kotsyurbenko O."/>
            <person name="Rohde M."/>
            <person name="Tindall B.J."/>
            <person name="Abt B."/>
            <person name="Goker M."/>
            <person name="Detter J.C."/>
            <person name="Woyke T."/>
            <person name="Bristow J."/>
            <person name="Eisen J.A."/>
            <person name="Markowitz V."/>
            <person name="Hugenholtz P."/>
            <person name="Klenk H.P."/>
            <person name="Kyrpides N.C."/>
        </authorList>
    </citation>
    <scope>NUCLEOTIDE SEQUENCE [LARGE SCALE GENOMIC DNA]</scope>
    <source>
        <strain evidence="5">ATCC 51119 / DSM 12145 / JCM 21818 / LMG 10337 / NBRC 100064 / NCIMB 13643</strain>
    </source>
</reference>
<dbReference type="RefSeq" id="WP_013631891.1">
    <property type="nucleotide sequence ID" value="NC_015177.1"/>
</dbReference>
<dbReference type="EMBL" id="CP002545">
    <property type="protein sequence ID" value="ADY51391.1"/>
    <property type="molecule type" value="Genomic_DNA"/>
</dbReference>
<organism evidence="4 5">
    <name type="scientific">Pseudopedobacter saltans (strain ATCC 51119 / DSM 12145 / JCM 21818 / CCUG 39354 / LMG 10337 / NBRC 100064 / NCIMB 13643)</name>
    <name type="common">Pedobacter saltans</name>
    <dbReference type="NCBI Taxonomy" id="762903"/>
    <lineage>
        <taxon>Bacteria</taxon>
        <taxon>Pseudomonadati</taxon>
        <taxon>Bacteroidota</taxon>
        <taxon>Sphingobacteriia</taxon>
        <taxon>Sphingobacteriales</taxon>
        <taxon>Sphingobacteriaceae</taxon>
        <taxon>Pseudopedobacter</taxon>
    </lineage>
</organism>
<dbReference type="InterPro" id="IPR003362">
    <property type="entry name" value="Bact_transf"/>
</dbReference>
<dbReference type="KEGG" id="psn:Pedsa_0819"/>
<comment type="similarity">
    <text evidence="1">Belongs to the bacterial sugar transferase family.</text>
</comment>
<sequence length="211" mass="24438">MITKRVFDVLMSIVGLIVLAPIFIVISVAIKFGSKGNVFYKQKRVGKNKSSFILYKFRTMQNGADKKGLLTVGDNDVRVTKSGKWLRKYKMDELPQLFNILKGDMSFVGPRPEVSKYVELYNEDQQRILSVKPGITDWASIKYIDENEILANVPNPEEYYIKYIMPSKAEFNLKYVEEHSFMIDLEIIFLTVKSIFMKSRQLVNENILESK</sequence>
<dbReference type="OrthoDB" id="9808602at2"/>
<feature type="domain" description="Bacterial sugar transferase" evidence="3">
    <location>
        <begin position="4"/>
        <end position="196"/>
    </location>
</feature>
<dbReference type="HOGENOM" id="CLU_024920_1_2_10"/>
<keyword evidence="4" id="KW-0808">Transferase</keyword>
<proteinExistence type="inferred from homology"/>
<dbReference type="STRING" id="762903.Pedsa_0819"/>
<keyword evidence="5" id="KW-1185">Reference proteome</keyword>
<dbReference type="PANTHER" id="PTHR30576">
    <property type="entry name" value="COLANIC BIOSYNTHESIS UDP-GLUCOSE LIPID CARRIER TRANSFERASE"/>
    <property type="match status" value="1"/>
</dbReference>
<dbReference type="Proteomes" id="UP000000310">
    <property type="component" value="Chromosome"/>
</dbReference>